<dbReference type="Pfam" id="PF04773">
    <property type="entry name" value="FecR"/>
    <property type="match status" value="1"/>
</dbReference>
<dbReference type="InterPro" id="IPR012373">
    <property type="entry name" value="Ferrdict_sens_TM"/>
</dbReference>
<dbReference type="Gene3D" id="3.55.50.30">
    <property type="match status" value="1"/>
</dbReference>
<dbReference type="PANTHER" id="PTHR30273:SF2">
    <property type="entry name" value="PROTEIN FECR"/>
    <property type="match status" value="1"/>
</dbReference>
<dbReference type="AlphaFoldDB" id="A0A2R3MRR4"/>
<dbReference type="EMBL" id="SLXB01000017">
    <property type="protein sequence ID" value="TCO90304.1"/>
    <property type="molecule type" value="Genomic_DNA"/>
</dbReference>
<dbReference type="InterPro" id="IPR006860">
    <property type="entry name" value="FecR"/>
</dbReference>
<dbReference type="GO" id="GO:0016989">
    <property type="term" value="F:sigma factor antagonist activity"/>
    <property type="evidence" value="ECO:0007669"/>
    <property type="project" value="TreeGrafter"/>
</dbReference>
<organism evidence="3 4">
    <name type="scientific">Prevotella heparinolytica</name>
    <dbReference type="NCBI Taxonomy" id="28113"/>
    <lineage>
        <taxon>Bacteria</taxon>
        <taxon>Pseudomonadati</taxon>
        <taxon>Bacteroidota</taxon>
        <taxon>Bacteroidia</taxon>
        <taxon>Bacteroidales</taxon>
        <taxon>Bacteroidaceae</taxon>
        <taxon>Bacteroides</taxon>
    </lineage>
</organism>
<dbReference type="KEGG" id="bhf:C3V43_07880"/>
<dbReference type="Gene3D" id="2.60.120.1440">
    <property type="match status" value="1"/>
</dbReference>
<accession>A0A2R3MRR4</accession>
<dbReference type="GeneID" id="94548355"/>
<sequence>MNNYIHKIIDFFFHHDVSDEMATRVYRRMVSPTEDKMREEAVARIWNKLNNASCPEEKIEKAFHQLESSIKDEKRTESVAAPKRKQILRRISPVRVAAFWTIPLIMACLSAYYYYSTQSYVAQKLSEVTYVQHYAAIGTRNEVLLPDGSKVCLNAGTLLIYPSTFASEARSVYLSGEAFFEVAKDKEHPFTVTTNHLTLKVLGTTFNVSAYPDNNQVMATLETGKLQVKVNEQPAEYFLEPNDQLIYTPATGKIQRHKINTALYSNWKTGGLFFGNTPFSDVLHTLERVYGVKFQLHTSAYQNQSLRVHFNKDESLEHVLQIIKILIPGIEYEIADKNIYVK</sequence>
<dbReference type="FunFam" id="2.60.120.1440:FF:000001">
    <property type="entry name" value="Putative anti-sigma factor"/>
    <property type="match status" value="1"/>
</dbReference>
<dbReference type="RefSeq" id="WP_106069330.1">
    <property type="nucleotide sequence ID" value="NZ_CP027234.1"/>
</dbReference>
<reference evidence="3 4" key="1">
    <citation type="submission" date="2019-03" db="EMBL/GenBank/DDBJ databases">
        <title>Genomic Encyclopedia of Type Strains, Phase IV (KMG-IV): sequencing the most valuable type-strain genomes for metagenomic binning, comparative biology and taxonomic classification.</title>
        <authorList>
            <person name="Goeker M."/>
        </authorList>
    </citation>
    <scope>NUCLEOTIDE SEQUENCE [LARGE SCALE GENOMIC DNA]</scope>
    <source>
        <strain evidence="3 4">DSM 23917</strain>
    </source>
</reference>
<evidence type="ECO:0000313" key="3">
    <source>
        <dbReference type="EMBL" id="TCO90304.1"/>
    </source>
</evidence>
<evidence type="ECO:0000259" key="2">
    <source>
        <dbReference type="Pfam" id="PF16344"/>
    </source>
</evidence>
<feature type="domain" description="FecR protein" evidence="1">
    <location>
        <begin position="138"/>
        <end position="225"/>
    </location>
</feature>
<protein>
    <submittedName>
        <fullName evidence="3">FecR family protein</fullName>
    </submittedName>
</protein>
<gene>
    <name evidence="3" type="ORF">EV202_11732</name>
</gene>
<dbReference type="Proteomes" id="UP000295600">
    <property type="component" value="Unassembled WGS sequence"/>
</dbReference>
<proteinExistence type="predicted"/>
<evidence type="ECO:0000313" key="4">
    <source>
        <dbReference type="Proteomes" id="UP000295600"/>
    </source>
</evidence>
<dbReference type="PIRSF" id="PIRSF018266">
    <property type="entry name" value="FecR"/>
    <property type="match status" value="1"/>
</dbReference>
<dbReference type="InterPro" id="IPR032508">
    <property type="entry name" value="FecR_C"/>
</dbReference>
<dbReference type="PANTHER" id="PTHR30273">
    <property type="entry name" value="PERIPLASMIC SIGNAL SENSOR AND SIGMA FACTOR ACTIVATOR FECR-RELATED"/>
    <property type="match status" value="1"/>
</dbReference>
<evidence type="ECO:0000259" key="1">
    <source>
        <dbReference type="Pfam" id="PF04773"/>
    </source>
</evidence>
<comment type="caution">
    <text evidence="3">The sequence shown here is derived from an EMBL/GenBank/DDBJ whole genome shotgun (WGS) entry which is preliminary data.</text>
</comment>
<dbReference type="Pfam" id="PF16344">
    <property type="entry name" value="FecR_C"/>
    <property type="match status" value="1"/>
</dbReference>
<name>A0A2R3MRR4_9BACE</name>
<feature type="domain" description="Protein FecR C-terminal" evidence="2">
    <location>
        <begin position="272"/>
        <end position="341"/>
    </location>
</feature>